<dbReference type="AlphaFoldDB" id="A0A1T5LHK2"/>
<dbReference type="STRING" id="688867.SAMN05660236_3142"/>
<dbReference type="EMBL" id="FUZU01000002">
    <property type="protein sequence ID" value="SKC74828.1"/>
    <property type="molecule type" value="Genomic_DNA"/>
</dbReference>
<dbReference type="OrthoDB" id="853465at2"/>
<feature type="region of interest" description="Disordered" evidence="1">
    <location>
        <begin position="89"/>
        <end position="112"/>
    </location>
</feature>
<evidence type="ECO:0000313" key="3">
    <source>
        <dbReference type="Proteomes" id="UP000190961"/>
    </source>
</evidence>
<dbReference type="RefSeq" id="WP_079687694.1">
    <property type="nucleotide sequence ID" value="NZ_FUZU01000002.1"/>
</dbReference>
<evidence type="ECO:0000256" key="1">
    <source>
        <dbReference type="SAM" id="MobiDB-lite"/>
    </source>
</evidence>
<organism evidence="2 3">
    <name type="scientific">Ohtaekwangia koreensis</name>
    <dbReference type="NCBI Taxonomy" id="688867"/>
    <lineage>
        <taxon>Bacteria</taxon>
        <taxon>Pseudomonadati</taxon>
        <taxon>Bacteroidota</taxon>
        <taxon>Cytophagia</taxon>
        <taxon>Cytophagales</taxon>
        <taxon>Fulvivirgaceae</taxon>
        <taxon>Ohtaekwangia</taxon>
    </lineage>
</organism>
<dbReference type="Proteomes" id="UP000190961">
    <property type="component" value="Unassembled WGS sequence"/>
</dbReference>
<gene>
    <name evidence="2" type="ORF">SAMN05660236_3142</name>
</gene>
<accession>A0A1T5LHK2</accession>
<reference evidence="2 3" key="1">
    <citation type="submission" date="2017-02" db="EMBL/GenBank/DDBJ databases">
        <authorList>
            <person name="Peterson S.W."/>
        </authorList>
    </citation>
    <scope>NUCLEOTIDE SEQUENCE [LARGE SCALE GENOMIC DNA]</scope>
    <source>
        <strain evidence="2 3">DSM 25262</strain>
    </source>
</reference>
<name>A0A1T5LHK2_9BACT</name>
<feature type="region of interest" description="Disordered" evidence="1">
    <location>
        <begin position="224"/>
        <end position="261"/>
    </location>
</feature>
<sequence length="261" mass="26480">MTRLQYLLILVTLLPVTVLAQIRVGKLVIKKNEVFDLGQSDILVADTLIMMDSSRLVLNKLKRENFVRVKWAIFGNHCIIDGRGIDGKPGRNGRNGVSPTIPCSPGLPGRNGGRGLDGTAGINLFLYLERITMNGNLVIDLSGGNGGKGGDGGNGGGGSTGTVHCAGGDGANGGNAGQGGNGANGGTLTLDNAKNPRIKELIGKQIVVKIYGGVAGSAGRGGYHGPAGLGPSRKNGKDGLPGTDSASGIGGVQGNINFESN</sequence>
<keyword evidence="3" id="KW-1185">Reference proteome</keyword>
<protein>
    <submittedName>
        <fullName evidence="2">Uncharacterized protein</fullName>
    </submittedName>
</protein>
<evidence type="ECO:0000313" key="2">
    <source>
        <dbReference type="EMBL" id="SKC74828.1"/>
    </source>
</evidence>
<proteinExistence type="predicted"/>